<dbReference type="GeneID" id="30059765"/>
<dbReference type="Proteomes" id="UP000009096">
    <property type="component" value="Chromosome 1"/>
</dbReference>
<accession>W7LI60</accession>
<feature type="compositionally biased region" description="Polar residues" evidence="2">
    <location>
        <begin position="195"/>
        <end position="209"/>
    </location>
</feature>
<feature type="region of interest" description="Disordered" evidence="2">
    <location>
        <begin position="606"/>
        <end position="644"/>
    </location>
</feature>
<evidence type="ECO:0000313" key="3">
    <source>
        <dbReference type="EMBL" id="EWG38181.1"/>
    </source>
</evidence>
<protein>
    <recommendedName>
        <fullName evidence="5">TATA element modulatory factor 1 TATA binding domain-containing protein</fullName>
    </recommendedName>
</protein>
<dbReference type="EMBL" id="CM000578">
    <property type="protein sequence ID" value="EWG38181.1"/>
    <property type="molecule type" value="Genomic_DNA"/>
</dbReference>
<name>W7LI60_GIBM7</name>
<reference evidence="3 4" key="1">
    <citation type="journal article" date="2010" name="Nature">
        <title>Comparative genomics reveals mobile pathogenicity chromosomes in Fusarium.</title>
        <authorList>
            <person name="Ma L.J."/>
            <person name="van der Does H.C."/>
            <person name="Borkovich K.A."/>
            <person name="Coleman J.J."/>
            <person name="Daboussi M.J."/>
            <person name="Di Pietro A."/>
            <person name="Dufresne M."/>
            <person name="Freitag M."/>
            <person name="Grabherr M."/>
            <person name="Henrissat B."/>
            <person name="Houterman P.M."/>
            <person name="Kang S."/>
            <person name="Shim W.B."/>
            <person name="Woloshuk C."/>
            <person name="Xie X."/>
            <person name="Xu J.R."/>
            <person name="Antoniw J."/>
            <person name="Baker S.E."/>
            <person name="Bluhm B.H."/>
            <person name="Breakspear A."/>
            <person name="Brown D.W."/>
            <person name="Butchko R.A."/>
            <person name="Chapman S."/>
            <person name="Coulson R."/>
            <person name="Coutinho P.M."/>
            <person name="Danchin E.G."/>
            <person name="Diener A."/>
            <person name="Gale L.R."/>
            <person name="Gardiner D.M."/>
            <person name="Goff S."/>
            <person name="Hammond-Kosack K.E."/>
            <person name="Hilburn K."/>
            <person name="Hua-Van A."/>
            <person name="Jonkers W."/>
            <person name="Kazan K."/>
            <person name="Kodira C.D."/>
            <person name="Koehrsen M."/>
            <person name="Kumar L."/>
            <person name="Lee Y.H."/>
            <person name="Li L."/>
            <person name="Manners J.M."/>
            <person name="Miranda-Saavedra D."/>
            <person name="Mukherjee M."/>
            <person name="Park G."/>
            <person name="Park J."/>
            <person name="Park S.Y."/>
            <person name="Proctor R.H."/>
            <person name="Regev A."/>
            <person name="Ruiz-Roldan M.C."/>
            <person name="Sain D."/>
            <person name="Sakthikumar S."/>
            <person name="Sykes S."/>
            <person name="Schwartz D.C."/>
            <person name="Turgeon B.G."/>
            <person name="Wapinski I."/>
            <person name="Yoder O."/>
            <person name="Young S."/>
            <person name="Zeng Q."/>
            <person name="Zhou S."/>
            <person name="Galagan J."/>
            <person name="Cuomo C.A."/>
            <person name="Kistler H.C."/>
            <person name="Rep M."/>
        </authorList>
    </citation>
    <scope>NUCLEOTIDE SEQUENCE [LARGE SCALE GENOMIC DNA]</scope>
    <source>
        <strain evidence="4">M3125 / FGSC 7600</strain>
    </source>
</reference>
<gene>
    <name evidence="3" type="ORF">FVEG_01471</name>
</gene>
<keyword evidence="1" id="KW-0175">Coiled coil</keyword>
<feature type="compositionally biased region" description="Low complexity" evidence="2">
    <location>
        <begin position="34"/>
        <end position="49"/>
    </location>
</feature>
<dbReference type="InterPro" id="IPR052602">
    <property type="entry name" value="Growth_transcription_reg"/>
</dbReference>
<feature type="region of interest" description="Disordered" evidence="2">
    <location>
        <begin position="25"/>
        <end position="243"/>
    </location>
</feature>
<dbReference type="GO" id="GO:0005783">
    <property type="term" value="C:endoplasmic reticulum"/>
    <property type="evidence" value="ECO:0007669"/>
    <property type="project" value="TreeGrafter"/>
</dbReference>
<dbReference type="Pfam" id="PF12329">
    <property type="entry name" value="TMF_DNA_bd"/>
    <property type="match status" value="1"/>
</dbReference>
<dbReference type="AlphaFoldDB" id="W7LI60"/>
<feature type="compositionally biased region" description="Low complexity" evidence="2">
    <location>
        <begin position="85"/>
        <end position="101"/>
    </location>
</feature>
<sequence>MTAPGKGSRWGAFLSSAFEGVENRLDNLLDEDQQAAQGYEQQQGMKAAPAPSPSPSPKPTASAAAPKPNRANDRLQARLAKAMASRTSQSSPRSSIDTSRSSVDKERPASTEPVVMRQSIEVSDIKPTEPANQIDKSTSSDSPASAPPPEQPATSEGSDNKEFGEQNLKHDFPTPIIVEPPPEAEPRSAPEQEVTEQSSIQQKPNSPISDTRHPVEAPQIVDAPVEESQKDQDATQAHAPPSEEIQEYIEQIDSLQAKLQFLSKNAADAARQTASSAEAGSAERKLAEKDEKIALLMEEGRKLSTSEQKFRTTVRKLRTQIIDNEKQANELKQGKEKALAEVESLRSRINNKEEQEKRNEEVRKAKATLQKELDALKKDKAVKEEAYRRLEQESKARTEQIQATHTEALKKALDVEKNKQQELDRTIASLRSEKEALVEKLRLTEVEWQEKLDRALERGRNIEEELKLELRAAEGKLEAMRVTAEEASAGSGGDIKLIRHIETLQSQYASASENWQGIETSLLTKAASLEKERDEAQRRESEMRKKARDAVNYMFLTPKKGKMADIFNRQLGISDSRMSCRTLVQLSQSLGRSSRHVVKSLLPSESNTGAWRRPLNRHATSSRSNSERRAGRFRPRPNEGNGQTMLLQAHPGLRADPIPHCFLLPEPLARTSSGFLYQQDSLVECPHREAKPKAPAMASSLDEGCPVNPLVLVLCPRPVMRYLPHPLSRPLSHLPSHHAPHHRHQIVMTV</sequence>
<dbReference type="GO" id="GO:0005794">
    <property type="term" value="C:Golgi apparatus"/>
    <property type="evidence" value="ECO:0007669"/>
    <property type="project" value="TreeGrafter"/>
</dbReference>
<evidence type="ECO:0000256" key="2">
    <source>
        <dbReference type="SAM" id="MobiDB-lite"/>
    </source>
</evidence>
<dbReference type="EMBL" id="DS022242">
    <property type="protein sequence ID" value="EWG38181.1"/>
    <property type="molecule type" value="Genomic_DNA"/>
</dbReference>
<dbReference type="PANTHER" id="PTHR46515">
    <property type="entry name" value="TATA ELEMENT MODULATORY FACTOR TMF1"/>
    <property type="match status" value="1"/>
</dbReference>
<evidence type="ECO:0000256" key="1">
    <source>
        <dbReference type="SAM" id="Coils"/>
    </source>
</evidence>
<feature type="coiled-coil region" evidence="1">
    <location>
        <begin position="328"/>
        <end position="483"/>
    </location>
</feature>
<feature type="coiled-coil region" evidence="1">
    <location>
        <begin position="519"/>
        <end position="549"/>
    </location>
</feature>
<feature type="compositionally biased region" description="Basic and acidic residues" evidence="2">
    <location>
        <begin position="158"/>
        <end position="172"/>
    </location>
</feature>
<dbReference type="InterPro" id="IPR022092">
    <property type="entry name" value="TMF_DNA-bd"/>
</dbReference>
<dbReference type="RefSeq" id="XP_018744372.1">
    <property type="nucleotide sequence ID" value="XM_018888460.1"/>
</dbReference>
<feature type="compositionally biased region" description="Low complexity" evidence="2">
    <location>
        <begin position="266"/>
        <end position="279"/>
    </location>
</feature>
<evidence type="ECO:0008006" key="5">
    <source>
        <dbReference type="Google" id="ProtNLM"/>
    </source>
</evidence>
<keyword evidence="4" id="KW-1185">Reference proteome</keyword>
<dbReference type="VEuPathDB" id="FungiDB:FVEG_01471"/>
<dbReference type="PANTHER" id="PTHR46515:SF1">
    <property type="entry name" value="TATA ELEMENT MODULATORY FACTOR"/>
    <property type="match status" value="1"/>
</dbReference>
<proteinExistence type="predicted"/>
<feature type="compositionally biased region" description="Low complexity" evidence="2">
    <location>
        <begin position="59"/>
        <end position="68"/>
    </location>
</feature>
<evidence type="ECO:0000313" key="4">
    <source>
        <dbReference type="Proteomes" id="UP000009096"/>
    </source>
</evidence>
<organism evidence="3 4">
    <name type="scientific">Gibberella moniliformis (strain M3125 / FGSC 7600)</name>
    <name type="common">Maize ear and stalk rot fungus</name>
    <name type="synonym">Fusarium verticillioides</name>
    <dbReference type="NCBI Taxonomy" id="334819"/>
    <lineage>
        <taxon>Eukaryota</taxon>
        <taxon>Fungi</taxon>
        <taxon>Dikarya</taxon>
        <taxon>Ascomycota</taxon>
        <taxon>Pezizomycotina</taxon>
        <taxon>Sordariomycetes</taxon>
        <taxon>Hypocreomycetidae</taxon>
        <taxon>Hypocreales</taxon>
        <taxon>Nectriaceae</taxon>
        <taxon>Fusarium</taxon>
        <taxon>Fusarium fujikuroi species complex</taxon>
    </lineage>
</organism>
<feature type="region of interest" description="Disordered" evidence="2">
    <location>
        <begin position="265"/>
        <end position="287"/>
    </location>
</feature>